<dbReference type="InterPro" id="IPR050417">
    <property type="entry name" value="Sugar_Epim/Isomerase"/>
</dbReference>
<dbReference type="PIRSF" id="PIRSF006241">
    <property type="entry name" value="HyI"/>
    <property type="match status" value="1"/>
</dbReference>
<proteinExistence type="inferred from homology"/>
<keyword evidence="5" id="KW-0670">Pyruvate</keyword>
<name>A0A1N7NBH5_9BACT</name>
<evidence type="ECO:0000313" key="6">
    <source>
        <dbReference type="Proteomes" id="UP000186026"/>
    </source>
</evidence>
<feature type="active site" description="Proton donor/acceptor" evidence="3">
    <location>
        <position position="182"/>
    </location>
</feature>
<dbReference type="Pfam" id="PF01261">
    <property type="entry name" value="AP_endonuc_2"/>
    <property type="match status" value="1"/>
</dbReference>
<dbReference type="SUPFAM" id="SSF51658">
    <property type="entry name" value="Xylose isomerase-like"/>
    <property type="match status" value="1"/>
</dbReference>
<dbReference type="AlphaFoldDB" id="A0A1N7NBH5"/>
<comment type="similarity">
    <text evidence="2">Belongs to the hyi family.</text>
</comment>
<evidence type="ECO:0000256" key="3">
    <source>
        <dbReference type="PIRSR" id="PIRSR006241-50"/>
    </source>
</evidence>
<evidence type="ECO:0000256" key="1">
    <source>
        <dbReference type="ARBA" id="ARBA00023235"/>
    </source>
</evidence>
<feature type="domain" description="Xylose isomerase-like TIM barrel" evidence="4">
    <location>
        <begin position="59"/>
        <end position="279"/>
    </location>
</feature>
<organism evidence="5 6">
    <name type="scientific">Belliella pelovolcani</name>
    <dbReference type="NCBI Taxonomy" id="529505"/>
    <lineage>
        <taxon>Bacteria</taxon>
        <taxon>Pseudomonadati</taxon>
        <taxon>Bacteroidota</taxon>
        <taxon>Cytophagia</taxon>
        <taxon>Cytophagales</taxon>
        <taxon>Cyclobacteriaceae</taxon>
        <taxon>Belliella</taxon>
    </lineage>
</organism>
<gene>
    <name evidence="5" type="ORF">SAMN05421761_10959</name>
</gene>
<evidence type="ECO:0000313" key="5">
    <source>
        <dbReference type="EMBL" id="SIS95735.1"/>
    </source>
</evidence>
<dbReference type="OrthoDB" id="9786584at2"/>
<dbReference type="GO" id="GO:0016853">
    <property type="term" value="F:isomerase activity"/>
    <property type="evidence" value="ECO:0007669"/>
    <property type="project" value="UniProtKB-KW"/>
</dbReference>
<protein>
    <submittedName>
        <fullName evidence="5">Hydroxypyruvate isomerase</fullName>
    </submittedName>
</protein>
<evidence type="ECO:0000256" key="2">
    <source>
        <dbReference type="PIRNR" id="PIRNR006241"/>
    </source>
</evidence>
<dbReference type="RefSeq" id="WP_076501554.1">
    <property type="nucleotide sequence ID" value="NZ_FTOP01000009.1"/>
</dbReference>
<keyword evidence="1 2" id="KW-0413">Isomerase</keyword>
<dbReference type="InterPro" id="IPR026040">
    <property type="entry name" value="HyI-like"/>
</dbReference>
<evidence type="ECO:0000259" key="4">
    <source>
        <dbReference type="Pfam" id="PF01261"/>
    </source>
</evidence>
<dbReference type="PANTHER" id="PTHR43489">
    <property type="entry name" value="ISOMERASE"/>
    <property type="match status" value="1"/>
</dbReference>
<sequence>MERRKFIERASLATALTAIYPFGSNVYGANSKHKFNHIYAPHFGMFRHTAGGDLIAQIDFMAEHGFRALEDNGMMGRSIEDQNKIAKALERRDMKMGVFVIDGGDNWKKSLTTGKQEFSDNFLDTCKKAVEVAKRTGAKWMTVVPGFYERNLPIGIQTAHVIEVLKKASDIFEPHGLTMVLEPLSDTPELFLRYSDQTYSICKAVGSPACKILYDAYHMQRNEGDLLANIDKCWSEIAYIQVGDNPGRKEPGTGEINYLNLFKHLYNKDYRGIIGMEHGLSEGGEAGEKKLIQAYLNSDKFN</sequence>
<feature type="active site" description="Proton donor/acceptor" evidence="3">
    <location>
        <position position="277"/>
    </location>
</feature>
<reference evidence="6" key="1">
    <citation type="submission" date="2017-01" db="EMBL/GenBank/DDBJ databases">
        <authorList>
            <person name="Varghese N."/>
            <person name="Submissions S."/>
        </authorList>
    </citation>
    <scope>NUCLEOTIDE SEQUENCE [LARGE SCALE GENOMIC DNA]</scope>
    <source>
        <strain evidence="6">DSM 46698</strain>
    </source>
</reference>
<dbReference type="STRING" id="529505.SAMN05421761_10959"/>
<dbReference type="Proteomes" id="UP000186026">
    <property type="component" value="Unassembled WGS sequence"/>
</dbReference>
<dbReference type="InterPro" id="IPR036237">
    <property type="entry name" value="Xyl_isomerase-like_sf"/>
</dbReference>
<keyword evidence="6" id="KW-1185">Reference proteome</keyword>
<dbReference type="EMBL" id="FTOP01000009">
    <property type="protein sequence ID" value="SIS95735.1"/>
    <property type="molecule type" value="Genomic_DNA"/>
</dbReference>
<dbReference type="InterPro" id="IPR013022">
    <property type="entry name" value="Xyl_isomerase-like_TIM-brl"/>
</dbReference>
<accession>A0A1N7NBH5</accession>
<dbReference type="Gene3D" id="3.20.20.150">
    <property type="entry name" value="Divalent-metal-dependent TIM barrel enzymes"/>
    <property type="match status" value="1"/>
</dbReference>